<protein>
    <submittedName>
        <fullName evidence="1">Uncharacterized protein</fullName>
    </submittedName>
</protein>
<dbReference type="EMBL" id="FOHW01000013">
    <property type="protein sequence ID" value="SET43792.1"/>
    <property type="molecule type" value="Genomic_DNA"/>
</dbReference>
<accession>A0A1I0EFJ9</accession>
<dbReference type="RefSeq" id="WP_074889256.1">
    <property type="nucleotide sequence ID" value="NZ_FOHW01000013.1"/>
</dbReference>
<organism evidence="1 2">
    <name type="scientific">Pseudomonas graminis</name>
    <dbReference type="NCBI Taxonomy" id="158627"/>
    <lineage>
        <taxon>Bacteria</taxon>
        <taxon>Pseudomonadati</taxon>
        <taxon>Pseudomonadota</taxon>
        <taxon>Gammaproteobacteria</taxon>
        <taxon>Pseudomonadales</taxon>
        <taxon>Pseudomonadaceae</taxon>
        <taxon>Pseudomonas</taxon>
    </lineage>
</organism>
<evidence type="ECO:0000313" key="2">
    <source>
        <dbReference type="Proteomes" id="UP000182332"/>
    </source>
</evidence>
<sequence>MIQKPQPTFEPNIEEQLRDMLQALDMVCSTPWDGITPQMITPVIGDAKDKAIDDILEKLRAHYSDAERNIR</sequence>
<gene>
    <name evidence="1" type="ORF">SAMN05216197_11380</name>
</gene>
<proteinExistence type="predicted"/>
<dbReference type="Proteomes" id="UP000182332">
    <property type="component" value="Unassembled WGS sequence"/>
</dbReference>
<reference evidence="1 2" key="1">
    <citation type="submission" date="2016-10" db="EMBL/GenBank/DDBJ databases">
        <authorList>
            <person name="de Groot N.N."/>
        </authorList>
    </citation>
    <scope>NUCLEOTIDE SEQUENCE [LARGE SCALE GENOMIC DNA]</scope>
    <source>
        <strain evidence="1 2">DSM 11363</strain>
    </source>
</reference>
<dbReference type="AlphaFoldDB" id="A0A1I0EFJ9"/>
<name>A0A1I0EFJ9_9PSED</name>
<evidence type="ECO:0000313" key="1">
    <source>
        <dbReference type="EMBL" id="SET43792.1"/>
    </source>
</evidence>